<dbReference type="SUPFAM" id="SSF56112">
    <property type="entry name" value="Protein kinase-like (PK-like)"/>
    <property type="match status" value="1"/>
</dbReference>
<keyword evidence="5 10" id="KW-0418">Kinase</keyword>
<evidence type="ECO:0000256" key="4">
    <source>
        <dbReference type="ARBA" id="ARBA00022741"/>
    </source>
</evidence>
<dbReference type="GO" id="GO:0016301">
    <property type="term" value="F:kinase activity"/>
    <property type="evidence" value="ECO:0007669"/>
    <property type="project" value="UniProtKB-KW"/>
</dbReference>
<dbReference type="Gene3D" id="1.10.530.10">
    <property type="match status" value="1"/>
</dbReference>
<evidence type="ECO:0000313" key="11">
    <source>
        <dbReference type="Proteomes" id="UP001595698"/>
    </source>
</evidence>
<keyword evidence="11" id="KW-1185">Reference proteome</keyword>
<proteinExistence type="predicted"/>
<dbReference type="InterPro" id="IPR011009">
    <property type="entry name" value="Kinase-like_dom_sf"/>
</dbReference>
<dbReference type="PROSITE" id="PS00099">
    <property type="entry name" value="THIOLASE_3"/>
    <property type="match status" value="1"/>
</dbReference>
<gene>
    <name evidence="10" type="ORF">ACFOYY_19125</name>
</gene>
<dbReference type="Pfam" id="PF01464">
    <property type="entry name" value="SLT"/>
    <property type="match status" value="1"/>
</dbReference>
<keyword evidence="4 7" id="KW-0547">Nucleotide-binding</keyword>
<dbReference type="EMBL" id="JBHSBC010000019">
    <property type="protein sequence ID" value="MFC3982264.1"/>
    <property type="molecule type" value="Genomic_DNA"/>
</dbReference>
<keyword evidence="3" id="KW-0808">Transferase</keyword>
<dbReference type="PROSITE" id="PS00108">
    <property type="entry name" value="PROTEIN_KINASE_ST"/>
    <property type="match status" value="1"/>
</dbReference>
<dbReference type="Proteomes" id="UP001595698">
    <property type="component" value="Unassembled WGS sequence"/>
</dbReference>
<protein>
    <recommendedName>
        <fullName evidence="1">non-specific serine/threonine protein kinase</fullName>
        <ecNumber evidence="1">2.7.11.1</ecNumber>
    </recommendedName>
</protein>
<comment type="caution">
    <text evidence="10">The sequence shown here is derived from an EMBL/GenBank/DDBJ whole genome shotgun (WGS) entry which is preliminary data.</text>
</comment>
<reference evidence="11" key="1">
    <citation type="journal article" date="2019" name="Int. J. Syst. Evol. Microbiol.">
        <title>The Global Catalogue of Microorganisms (GCM) 10K type strain sequencing project: providing services to taxonomists for standard genome sequencing and annotation.</title>
        <authorList>
            <consortium name="The Broad Institute Genomics Platform"/>
            <consortium name="The Broad Institute Genome Sequencing Center for Infectious Disease"/>
            <person name="Wu L."/>
            <person name="Ma J."/>
        </authorList>
    </citation>
    <scope>NUCLEOTIDE SEQUENCE [LARGE SCALE GENOMIC DNA]</scope>
    <source>
        <strain evidence="11">TBRC 7912</strain>
    </source>
</reference>
<dbReference type="InterPro" id="IPR008271">
    <property type="entry name" value="Ser/Thr_kinase_AS"/>
</dbReference>
<dbReference type="InterPro" id="IPR017441">
    <property type="entry name" value="Protein_kinase_ATP_BS"/>
</dbReference>
<dbReference type="PANTHER" id="PTHR43289">
    <property type="entry name" value="MITOGEN-ACTIVATED PROTEIN KINASE KINASE KINASE 20-RELATED"/>
    <property type="match status" value="1"/>
</dbReference>
<dbReference type="InterPro" id="IPR008258">
    <property type="entry name" value="Transglycosylase_SLT_dom_1"/>
</dbReference>
<dbReference type="InterPro" id="IPR023346">
    <property type="entry name" value="Lysozyme-like_dom_sf"/>
</dbReference>
<dbReference type="CDD" id="cd14014">
    <property type="entry name" value="STKc_PknB_like"/>
    <property type="match status" value="1"/>
</dbReference>
<evidence type="ECO:0000313" key="10">
    <source>
        <dbReference type="EMBL" id="MFC3982264.1"/>
    </source>
</evidence>
<keyword evidence="2" id="KW-0723">Serine/threonine-protein kinase</keyword>
<dbReference type="InterPro" id="IPR020610">
    <property type="entry name" value="Thiolase_AS"/>
</dbReference>
<dbReference type="Gene3D" id="1.10.510.10">
    <property type="entry name" value="Transferase(Phosphotransferase) domain 1"/>
    <property type="match status" value="1"/>
</dbReference>
<evidence type="ECO:0000256" key="2">
    <source>
        <dbReference type="ARBA" id="ARBA00022527"/>
    </source>
</evidence>
<keyword evidence="6 7" id="KW-0067">ATP-binding</keyword>
<accession>A0ABV8F367</accession>
<dbReference type="Gene3D" id="3.30.200.20">
    <property type="entry name" value="Phosphorylase Kinase, domain 1"/>
    <property type="match status" value="1"/>
</dbReference>
<dbReference type="PROSITE" id="PS50011">
    <property type="entry name" value="PROTEIN_KINASE_DOM"/>
    <property type="match status" value="1"/>
</dbReference>
<dbReference type="SMART" id="SM00220">
    <property type="entry name" value="S_TKc"/>
    <property type="match status" value="1"/>
</dbReference>
<keyword evidence="8" id="KW-0472">Membrane</keyword>
<organism evidence="10 11">
    <name type="scientific">Streptosporangium jomthongense</name>
    <dbReference type="NCBI Taxonomy" id="1193683"/>
    <lineage>
        <taxon>Bacteria</taxon>
        <taxon>Bacillati</taxon>
        <taxon>Actinomycetota</taxon>
        <taxon>Actinomycetes</taxon>
        <taxon>Streptosporangiales</taxon>
        <taxon>Streptosporangiaceae</taxon>
        <taxon>Streptosporangium</taxon>
    </lineage>
</organism>
<evidence type="ECO:0000256" key="8">
    <source>
        <dbReference type="SAM" id="Phobius"/>
    </source>
</evidence>
<feature type="domain" description="Protein kinase" evidence="9">
    <location>
        <begin position="7"/>
        <end position="251"/>
    </location>
</feature>
<dbReference type="Pfam" id="PF00069">
    <property type="entry name" value="Pkinase"/>
    <property type="match status" value="1"/>
</dbReference>
<evidence type="ECO:0000256" key="6">
    <source>
        <dbReference type="ARBA" id="ARBA00022840"/>
    </source>
</evidence>
<evidence type="ECO:0000256" key="5">
    <source>
        <dbReference type="ARBA" id="ARBA00022777"/>
    </source>
</evidence>
<dbReference type="PROSITE" id="PS00107">
    <property type="entry name" value="PROTEIN_KINASE_ATP"/>
    <property type="match status" value="1"/>
</dbReference>
<sequence length="446" mass="48140">MIAFSRYRASDLVGTGAFASVWRAYDDQLAAPVAIKVLAEHWAQRPGVRERFLQEARLLRQAASPHVVQVYDLGEADGRPYFVMAFADQGTLQDLLDQGPPPLPEAIDLMRQICAGVADLHRLGVIHRDLKPANILICGTPEGGRRLLVADLGLAKAAADPTGLTIAGTPGYMAPEQRQPGGSIDERTDVHALGAIVFHLLTGQVPAPDAHSPRRLRPEVPAAVDEVVVRALDPVRERRWDSVEAFERALVAAAAGGGAGRVWRLRRLLRRLPRVWVYGMAGLCAGTGVAAALLIPDSPKLEGTDVPAEYRGLIVEAGTWCNLEGLSPALIAAMLKAESGFNPKLVDTPKDEYGIARWTPRVLQWYLSPGMDAKQAALDPEIAIPKMGELMCRYGPQVADVPGDPALKLAAVYRTSSDSVREAGGIKPALRPYTDRVRAFLADYGS</sequence>
<dbReference type="InterPro" id="IPR000719">
    <property type="entry name" value="Prot_kinase_dom"/>
</dbReference>
<dbReference type="SUPFAM" id="SSF53955">
    <property type="entry name" value="Lysozyme-like"/>
    <property type="match status" value="1"/>
</dbReference>
<evidence type="ECO:0000256" key="7">
    <source>
        <dbReference type="PROSITE-ProRule" id="PRU10141"/>
    </source>
</evidence>
<dbReference type="PANTHER" id="PTHR43289:SF6">
    <property type="entry name" value="SERINE_THREONINE-PROTEIN KINASE NEKL-3"/>
    <property type="match status" value="1"/>
</dbReference>
<keyword evidence="8" id="KW-0812">Transmembrane</keyword>
<dbReference type="RefSeq" id="WP_386190446.1">
    <property type="nucleotide sequence ID" value="NZ_JBHSBC010000019.1"/>
</dbReference>
<keyword evidence="8" id="KW-1133">Transmembrane helix</keyword>
<evidence type="ECO:0000256" key="3">
    <source>
        <dbReference type="ARBA" id="ARBA00022679"/>
    </source>
</evidence>
<feature type="binding site" evidence="7">
    <location>
        <position position="36"/>
    </location>
    <ligand>
        <name>ATP</name>
        <dbReference type="ChEBI" id="CHEBI:30616"/>
    </ligand>
</feature>
<name>A0ABV8F367_9ACTN</name>
<evidence type="ECO:0000259" key="9">
    <source>
        <dbReference type="PROSITE" id="PS50011"/>
    </source>
</evidence>
<feature type="transmembrane region" description="Helical" evidence="8">
    <location>
        <begin position="275"/>
        <end position="295"/>
    </location>
</feature>
<dbReference type="EC" id="2.7.11.1" evidence="1"/>
<evidence type="ECO:0000256" key="1">
    <source>
        <dbReference type="ARBA" id="ARBA00012513"/>
    </source>
</evidence>